<evidence type="ECO:0000256" key="1">
    <source>
        <dbReference type="SAM" id="MobiDB-lite"/>
    </source>
</evidence>
<gene>
    <name evidence="2" type="ORF">C2R22_05815</name>
</gene>
<dbReference type="KEGG" id="srub:C2R22_05815"/>
<feature type="region of interest" description="Disordered" evidence="1">
    <location>
        <begin position="1"/>
        <end position="28"/>
    </location>
</feature>
<proteinExistence type="predicted"/>
<accession>A0A2I8VH68</accession>
<keyword evidence="3" id="KW-1185">Reference proteome</keyword>
<dbReference type="EMBL" id="CP026309">
    <property type="protein sequence ID" value="AUV81234.1"/>
    <property type="molecule type" value="Genomic_DNA"/>
</dbReference>
<dbReference type="GeneID" id="35591587"/>
<reference evidence="2 3" key="1">
    <citation type="submission" date="2018-01" db="EMBL/GenBank/DDBJ databases">
        <title>Complete genome sequence of Salinigranum rubrum GX10T, an extremely halophilic archaeon isolated from a marine solar saltern.</title>
        <authorList>
            <person name="Han S."/>
        </authorList>
    </citation>
    <scope>NUCLEOTIDE SEQUENCE [LARGE SCALE GENOMIC DNA]</scope>
    <source>
        <strain evidence="2 3">GX10</strain>
    </source>
</reference>
<feature type="compositionally biased region" description="Polar residues" evidence="1">
    <location>
        <begin position="1"/>
        <end position="10"/>
    </location>
</feature>
<dbReference type="Proteomes" id="UP000236584">
    <property type="component" value="Chromosome"/>
</dbReference>
<evidence type="ECO:0000313" key="3">
    <source>
        <dbReference type="Proteomes" id="UP000236584"/>
    </source>
</evidence>
<dbReference type="AlphaFoldDB" id="A0A2I8VH68"/>
<evidence type="ECO:0000313" key="2">
    <source>
        <dbReference type="EMBL" id="AUV81234.1"/>
    </source>
</evidence>
<protein>
    <submittedName>
        <fullName evidence="2">Uncharacterized protein</fullName>
    </submittedName>
</protein>
<organism evidence="2 3">
    <name type="scientific">Salinigranum rubrum</name>
    <dbReference type="NCBI Taxonomy" id="755307"/>
    <lineage>
        <taxon>Archaea</taxon>
        <taxon>Methanobacteriati</taxon>
        <taxon>Methanobacteriota</taxon>
        <taxon>Stenosarchaea group</taxon>
        <taxon>Halobacteria</taxon>
        <taxon>Halobacteriales</taxon>
        <taxon>Haloferacaceae</taxon>
        <taxon>Salinigranum</taxon>
    </lineage>
</organism>
<name>A0A2I8VH68_9EURY</name>
<sequence length="92" mass="10071">MQRSIRQSASADHEPTGTSLIGIDAEGSEHRFDHQRNAVLVIRPGEADNSTYGCESVDAWAEKVADACGWDDLRYGESLTTTIDRAFRGDDA</sequence>
<dbReference type="RefSeq" id="WP_103424922.1">
    <property type="nucleotide sequence ID" value="NZ_CP026309.1"/>
</dbReference>